<organism evidence="1 2">
    <name type="scientific">Diploptera punctata</name>
    <name type="common">Pacific beetle cockroach</name>
    <dbReference type="NCBI Taxonomy" id="6984"/>
    <lineage>
        <taxon>Eukaryota</taxon>
        <taxon>Metazoa</taxon>
        <taxon>Ecdysozoa</taxon>
        <taxon>Arthropoda</taxon>
        <taxon>Hexapoda</taxon>
        <taxon>Insecta</taxon>
        <taxon>Pterygota</taxon>
        <taxon>Neoptera</taxon>
        <taxon>Polyneoptera</taxon>
        <taxon>Dictyoptera</taxon>
        <taxon>Blattodea</taxon>
        <taxon>Blaberoidea</taxon>
        <taxon>Blaberidae</taxon>
        <taxon>Diplopterinae</taxon>
        <taxon>Diploptera</taxon>
    </lineage>
</organism>
<feature type="non-terminal residue" evidence="1">
    <location>
        <position position="1"/>
    </location>
</feature>
<comment type="caution">
    <text evidence="1">The sequence shown here is derived from an EMBL/GenBank/DDBJ whole genome shotgun (WGS) entry which is preliminary data.</text>
</comment>
<sequence length="76" mass="8685">TYTPARRKHERRARRTMFVRFGRGFKVRANGARARARASLTTIHSLSVFSTNTLMVRCLDLDGYLRGSLLSKLAML</sequence>
<dbReference type="AlphaFoldDB" id="A0AAD8EGR0"/>
<keyword evidence="2" id="KW-1185">Reference proteome</keyword>
<reference evidence="1" key="2">
    <citation type="submission" date="2023-05" db="EMBL/GenBank/DDBJ databases">
        <authorList>
            <person name="Fouks B."/>
        </authorList>
    </citation>
    <scope>NUCLEOTIDE SEQUENCE</scope>
    <source>
        <strain evidence="1">Stay&amp;Tobe</strain>
        <tissue evidence="1">Testes</tissue>
    </source>
</reference>
<protein>
    <submittedName>
        <fullName evidence="1">Uncharacterized protein</fullName>
    </submittedName>
</protein>
<gene>
    <name evidence="1" type="ORF">L9F63_017534</name>
</gene>
<feature type="non-terminal residue" evidence="1">
    <location>
        <position position="76"/>
    </location>
</feature>
<evidence type="ECO:0000313" key="1">
    <source>
        <dbReference type="EMBL" id="KAJ9589289.1"/>
    </source>
</evidence>
<proteinExistence type="predicted"/>
<name>A0AAD8EGR0_DIPPU</name>
<dbReference type="Proteomes" id="UP001233999">
    <property type="component" value="Unassembled WGS sequence"/>
</dbReference>
<dbReference type="EMBL" id="JASPKZ010004955">
    <property type="protein sequence ID" value="KAJ9589289.1"/>
    <property type="molecule type" value="Genomic_DNA"/>
</dbReference>
<reference evidence="1" key="1">
    <citation type="journal article" date="2023" name="IScience">
        <title>Live-bearing cockroach genome reveals convergent evolutionary mechanisms linked to viviparity in insects and beyond.</title>
        <authorList>
            <person name="Fouks B."/>
            <person name="Harrison M.C."/>
            <person name="Mikhailova A.A."/>
            <person name="Marchal E."/>
            <person name="English S."/>
            <person name="Carruthers M."/>
            <person name="Jennings E.C."/>
            <person name="Chiamaka E.L."/>
            <person name="Frigard R.A."/>
            <person name="Pippel M."/>
            <person name="Attardo G.M."/>
            <person name="Benoit J.B."/>
            <person name="Bornberg-Bauer E."/>
            <person name="Tobe S.S."/>
        </authorList>
    </citation>
    <scope>NUCLEOTIDE SEQUENCE</scope>
    <source>
        <strain evidence="1">Stay&amp;Tobe</strain>
    </source>
</reference>
<accession>A0AAD8EGR0</accession>
<evidence type="ECO:0000313" key="2">
    <source>
        <dbReference type="Proteomes" id="UP001233999"/>
    </source>
</evidence>